<sequence>MVEASLNKEQLKEAILMCTNRVSWDLNARVGRDQFTEIV</sequence>
<reference evidence="1" key="1">
    <citation type="submission" date="2014-09" db="EMBL/GenBank/DDBJ databases">
        <authorList>
            <person name="Magalhaes I.L.F."/>
            <person name="Oliveira U."/>
            <person name="Santos F.R."/>
            <person name="Vidigal T.H.D.A."/>
            <person name="Brescovit A.D."/>
            <person name="Santos A.J."/>
        </authorList>
    </citation>
    <scope>NUCLEOTIDE SEQUENCE</scope>
    <source>
        <tissue evidence="1">Shoot tissue taken approximately 20 cm above the soil surface</tissue>
    </source>
</reference>
<dbReference type="AlphaFoldDB" id="A0A0A9U8X9"/>
<evidence type="ECO:0000313" key="1">
    <source>
        <dbReference type="EMBL" id="JAD16819.1"/>
    </source>
</evidence>
<reference evidence="1" key="2">
    <citation type="journal article" date="2015" name="Data Brief">
        <title>Shoot transcriptome of the giant reed, Arundo donax.</title>
        <authorList>
            <person name="Barrero R.A."/>
            <person name="Guerrero F.D."/>
            <person name="Moolhuijzen P."/>
            <person name="Goolsby J.A."/>
            <person name="Tidwell J."/>
            <person name="Bellgard S.E."/>
            <person name="Bellgard M.I."/>
        </authorList>
    </citation>
    <scope>NUCLEOTIDE SEQUENCE</scope>
    <source>
        <tissue evidence="1">Shoot tissue taken approximately 20 cm above the soil surface</tissue>
    </source>
</reference>
<accession>A0A0A9U8X9</accession>
<dbReference type="EMBL" id="GBRH01281076">
    <property type="protein sequence ID" value="JAD16819.1"/>
    <property type="molecule type" value="Transcribed_RNA"/>
</dbReference>
<protein>
    <submittedName>
        <fullName evidence="1">Uncharacterized protein</fullName>
    </submittedName>
</protein>
<name>A0A0A9U8X9_ARUDO</name>
<organism evidence="1">
    <name type="scientific">Arundo donax</name>
    <name type="common">Giant reed</name>
    <name type="synonym">Donax arundinaceus</name>
    <dbReference type="NCBI Taxonomy" id="35708"/>
    <lineage>
        <taxon>Eukaryota</taxon>
        <taxon>Viridiplantae</taxon>
        <taxon>Streptophyta</taxon>
        <taxon>Embryophyta</taxon>
        <taxon>Tracheophyta</taxon>
        <taxon>Spermatophyta</taxon>
        <taxon>Magnoliopsida</taxon>
        <taxon>Liliopsida</taxon>
        <taxon>Poales</taxon>
        <taxon>Poaceae</taxon>
        <taxon>PACMAD clade</taxon>
        <taxon>Arundinoideae</taxon>
        <taxon>Arundineae</taxon>
        <taxon>Arundo</taxon>
    </lineage>
</organism>
<proteinExistence type="predicted"/>